<dbReference type="AlphaFoldDB" id="A0A0A5G400"/>
<sequence>MLAWKGLWKKEWRLSISFHVFVFMLETIILGLSYWRLYQYDEGIMLGIVILLIGAHIWYLPGCLLYSLNKEARLLHVFLHSPRSIHMLMSTKLLNALLFMFVSLSILSTIGVMLFLNVFNGEISVSQLATIISFSGIHLVGASLYFSTFIFFLWTLHHYLKSYVGKWSLLIVIGTFIGAPILYGWFGMQPLYEMMTQWGAISIDLQSYVQTFQLGGLSAEFATGDVPVVYVGYYVIDFVIFLMLYVIATYLLDRKVEV</sequence>
<feature type="transmembrane region" description="Helical" evidence="1">
    <location>
        <begin position="128"/>
        <end position="155"/>
    </location>
</feature>
<comment type="caution">
    <text evidence="2">The sequence shown here is derived from an EMBL/GenBank/DDBJ whole genome shotgun (WGS) entry which is preliminary data.</text>
</comment>
<feature type="transmembrane region" description="Helical" evidence="1">
    <location>
        <begin position="167"/>
        <end position="186"/>
    </location>
</feature>
<proteinExistence type="predicted"/>
<organism evidence="2 3">
    <name type="scientific">Pontibacillus litoralis JSM 072002</name>
    <dbReference type="NCBI Taxonomy" id="1385512"/>
    <lineage>
        <taxon>Bacteria</taxon>
        <taxon>Bacillati</taxon>
        <taxon>Bacillota</taxon>
        <taxon>Bacilli</taxon>
        <taxon>Bacillales</taxon>
        <taxon>Bacillaceae</taxon>
        <taxon>Pontibacillus</taxon>
    </lineage>
</organism>
<reference evidence="2 3" key="1">
    <citation type="submission" date="2013-08" db="EMBL/GenBank/DDBJ databases">
        <authorList>
            <person name="Huang J."/>
            <person name="Wang G."/>
        </authorList>
    </citation>
    <scope>NUCLEOTIDE SEQUENCE [LARGE SCALE GENOMIC DNA]</scope>
    <source>
        <strain evidence="2 3">JSM 072002</strain>
    </source>
</reference>
<evidence type="ECO:0000313" key="3">
    <source>
        <dbReference type="Proteomes" id="UP000030401"/>
    </source>
</evidence>
<keyword evidence="1" id="KW-0812">Transmembrane</keyword>
<dbReference type="STRING" id="1385512.N784_04005"/>
<feature type="transmembrane region" description="Helical" evidence="1">
    <location>
        <begin position="231"/>
        <end position="252"/>
    </location>
</feature>
<dbReference type="Proteomes" id="UP000030401">
    <property type="component" value="Unassembled WGS sequence"/>
</dbReference>
<dbReference type="EMBL" id="AVPG01000011">
    <property type="protein sequence ID" value="KGX86779.1"/>
    <property type="molecule type" value="Genomic_DNA"/>
</dbReference>
<keyword evidence="3" id="KW-1185">Reference proteome</keyword>
<evidence type="ECO:0000313" key="2">
    <source>
        <dbReference type="EMBL" id="KGX86779.1"/>
    </source>
</evidence>
<name>A0A0A5G400_9BACI</name>
<feature type="transmembrane region" description="Helical" evidence="1">
    <location>
        <begin position="12"/>
        <end position="37"/>
    </location>
</feature>
<gene>
    <name evidence="2" type="ORF">N784_04005</name>
</gene>
<evidence type="ECO:0000256" key="1">
    <source>
        <dbReference type="SAM" id="Phobius"/>
    </source>
</evidence>
<dbReference type="eggNOG" id="ENOG50332Q8">
    <property type="taxonomic scope" value="Bacteria"/>
</dbReference>
<protein>
    <submittedName>
        <fullName evidence="2">Uncharacterized protein</fullName>
    </submittedName>
</protein>
<feature type="transmembrane region" description="Helical" evidence="1">
    <location>
        <begin position="93"/>
        <end position="116"/>
    </location>
</feature>
<dbReference type="RefSeq" id="WP_036834218.1">
    <property type="nucleotide sequence ID" value="NZ_AVPG01000011.1"/>
</dbReference>
<dbReference type="OrthoDB" id="1786466at2"/>
<accession>A0A0A5G400</accession>
<keyword evidence="1" id="KW-1133">Transmembrane helix</keyword>
<feature type="transmembrane region" description="Helical" evidence="1">
    <location>
        <begin position="43"/>
        <end position="66"/>
    </location>
</feature>
<keyword evidence="1" id="KW-0472">Membrane</keyword>